<accession>A0ACD3BDX0</accession>
<organism evidence="1 2">
    <name type="scientific">Pluteus cervinus</name>
    <dbReference type="NCBI Taxonomy" id="181527"/>
    <lineage>
        <taxon>Eukaryota</taxon>
        <taxon>Fungi</taxon>
        <taxon>Dikarya</taxon>
        <taxon>Basidiomycota</taxon>
        <taxon>Agaricomycotina</taxon>
        <taxon>Agaricomycetes</taxon>
        <taxon>Agaricomycetidae</taxon>
        <taxon>Agaricales</taxon>
        <taxon>Pluteineae</taxon>
        <taxon>Pluteaceae</taxon>
        <taxon>Pluteus</taxon>
    </lineage>
</organism>
<sequence length="145" mass="16502">MRALISLNHQSDTFVTPENLSERIDEAFITNKTEEFARTAVTVRELEAALKERRSAPKLSQWNYEPAASIRDAADGFLWSESRSRREMKVVEALYGVDLAQSPFGALPSLEVLEESKEVVERSLKEDLEAARLEDRSYTEPIEKV</sequence>
<evidence type="ECO:0000313" key="1">
    <source>
        <dbReference type="EMBL" id="TFK76136.1"/>
    </source>
</evidence>
<evidence type="ECO:0000313" key="2">
    <source>
        <dbReference type="Proteomes" id="UP000308600"/>
    </source>
</evidence>
<name>A0ACD3BDX0_9AGAR</name>
<proteinExistence type="predicted"/>
<reference evidence="1 2" key="1">
    <citation type="journal article" date="2019" name="Nat. Ecol. Evol.">
        <title>Megaphylogeny resolves global patterns of mushroom evolution.</title>
        <authorList>
            <person name="Varga T."/>
            <person name="Krizsan K."/>
            <person name="Foldi C."/>
            <person name="Dima B."/>
            <person name="Sanchez-Garcia M."/>
            <person name="Sanchez-Ramirez S."/>
            <person name="Szollosi G.J."/>
            <person name="Szarkandi J.G."/>
            <person name="Papp V."/>
            <person name="Albert L."/>
            <person name="Andreopoulos W."/>
            <person name="Angelini C."/>
            <person name="Antonin V."/>
            <person name="Barry K.W."/>
            <person name="Bougher N.L."/>
            <person name="Buchanan P."/>
            <person name="Buyck B."/>
            <person name="Bense V."/>
            <person name="Catcheside P."/>
            <person name="Chovatia M."/>
            <person name="Cooper J."/>
            <person name="Damon W."/>
            <person name="Desjardin D."/>
            <person name="Finy P."/>
            <person name="Geml J."/>
            <person name="Haridas S."/>
            <person name="Hughes K."/>
            <person name="Justo A."/>
            <person name="Karasinski D."/>
            <person name="Kautmanova I."/>
            <person name="Kiss B."/>
            <person name="Kocsube S."/>
            <person name="Kotiranta H."/>
            <person name="LaButti K.M."/>
            <person name="Lechner B.E."/>
            <person name="Liimatainen K."/>
            <person name="Lipzen A."/>
            <person name="Lukacs Z."/>
            <person name="Mihaltcheva S."/>
            <person name="Morgado L.N."/>
            <person name="Niskanen T."/>
            <person name="Noordeloos M.E."/>
            <person name="Ohm R.A."/>
            <person name="Ortiz-Santana B."/>
            <person name="Ovrebo C."/>
            <person name="Racz N."/>
            <person name="Riley R."/>
            <person name="Savchenko A."/>
            <person name="Shiryaev A."/>
            <person name="Soop K."/>
            <person name="Spirin V."/>
            <person name="Szebenyi C."/>
            <person name="Tomsovsky M."/>
            <person name="Tulloss R.E."/>
            <person name="Uehling J."/>
            <person name="Grigoriev I.V."/>
            <person name="Vagvolgyi C."/>
            <person name="Papp T."/>
            <person name="Martin F.M."/>
            <person name="Miettinen O."/>
            <person name="Hibbett D.S."/>
            <person name="Nagy L.G."/>
        </authorList>
    </citation>
    <scope>NUCLEOTIDE SEQUENCE [LARGE SCALE GENOMIC DNA]</scope>
    <source>
        <strain evidence="1 2">NL-1719</strain>
    </source>
</reference>
<gene>
    <name evidence="1" type="ORF">BDN72DRAFT_831576</name>
</gene>
<keyword evidence="2" id="KW-1185">Reference proteome</keyword>
<protein>
    <submittedName>
        <fullName evidence="1">Uncharacterized protein</fullName>
    </submittedName>
</protein>
<dbReference type="EMBL" id="ML208261">
    <property type="protein sequence ID" value="TFK76136.1"/>
    <property type="molecule type" value="Genomic_DNA"/>
</dbReference>
<dbReference type="Proteomes" id="UP000308600">
    <property type="component" value="Unassembled WGS sequence"/>
</dbReference>